<dbReference type="InterPro" id="IPR032816">
    <property type="entry name" value="VTT_dom"/>
</dbReference>
<dbReference type="AlphaFoldDB" id="A0A5Y0G7N8"/>
<comment type="caution">
    <text evidence="3">The sequence shown here is derived from an EMBL/GenBank/DDBJ whole genome shotgun (WGS) entry which is preliminary data.</text>
</comment>
<feature type="transmembrane region" description="Helical" evidence="1">
    <location>
        <begin position="131"/>
        <end position="152"/>
    </location>
</feature>
<organism evidence="3">
    <name type="scientific">Salmonella enterica subsp. enterica serovar Javiana</name>
    <dbReference type="NCBI Taxonomy" id="363569"/>
    <lineage>
        <taxon>Bacteria</taxon>
        <taxon>Pseudomonadati</taxon>
        <taxon>Pseudomonadota</taxon>
        <taxon>Gammaproteobacteria</taxon>
        <taxon>Enterobacterales</taxon>
        <taxon>Enterobacteriaceae</taxon>
        <taxon>Salmonella</taxon>
    </lineage>
</organism>
<evidence type="ECO:0000256" key="1">
    <source>
        <dbReference type="SAM" id="Phobius"/>
    </source>
</evidence>
<dbReference type="GO" id="GO:0005886">
    <property type="term" value="C:plasma membrane"/>
    <property type="evidence" value="ECO:0007669"/>
    <property type="project" value="TreeGrafter"/>
</dbReference>
<reference evidence="3" key="2">
    <citation type="submission" date="2018-07" db="EMBL/GenBank/DDBJ databases">
        <authorList>
            <consortium name="NCBI Pathogen Detection Project"/>
        </authorList>
    </citation>
    <scope>NUCLEOTIDE SEQUENCE</scope>
    <source>
        <strain evidence="3">11-7312</strain>
    </source>
</reference>
<protein>
    <submittedName>
        <fullName evidence="3">DedA family protein</fullName>
    </submittedName>
</protein>
<keyword evidence="1" id="KW-0812">Transmembrane</keyword>
<gene>
    <name evidence="3" type="ORF">G3331_002571</name>
</gene>
<dbReference type="Pfam" id="PF09335">
    <property type="entry name" value="VTT_dom"/>
    <property type="match status" value="1"/>
</dbReference>
<feature type="domain" description="VTT" evidence="2">
    <location>
        <begin position="33"/>
        <end position="152"/>
    </location>
</feature>
<name>A0A5Y0G7N8_SALET</name>
<accession>A0A5Y0G7N8</accession>
<feature type="transmembrane region" description="Helical" evidence="1">
    <location>
        <begin position="50"/>
        <end position="72"/>
    </location>
</feature>
<proteinExistence type="predicted"/>
<sequence length="198" mass="21980">MLNAGGGLRMDINTLITHYGYAALVIGSMAEGETVTLLGGVAAHQGLLKFPLVAATVALGGMMGDQLLYLLGRCYGGKILRRFPRYHTKIRRAQKMIQRHPYLFVIGTRFMYGFRVVGPLLIGASRLPPKIFLPLNIVGALIWALLFTTLGYLGGEVIAPWLHDLDQHLRHGVWLILAIVLVVGVRWWLKRRGKAEAR</sequence>
<evidence type="ECO:0000259" key="2">
    <source>
        <dbReference type="Pfam" id="PF09335"/>
    </source>
</evidence>
<keyword evidence="1" id="KW-0472">Membrane</keyword>
<dbReference type="InterPro" id="IPR051311">
    <property type="entry name" value="DedA_domain"/>
</dbReference>
<dbReference type="EMBL" id="DAARIH010000017">
    <property type="protein sequence ID" value="HAE2548755.1"/>
    <property type="molecule type" value="Genomic_DNA"/>
</dbReference>
<keyword evidence="1" id="KW-1133">Transmembrane helix</keyword>
<evidence type="ECO:0000313" key="3">
    <source>
        <dbReference type="EMBL" id="HAE2548755.1"/>
    </source>
</evidence>
<reference evidence="3" key="1">
    <citation type="journal article" date="2018" name="Genome Biol.">
        <title>SKESA: strategic k-mer extension for scrupulous assemblies.</title>
        <authorList>
            <person name="Souvorov A."/>
            <person name="Agarwala R."/>
            <person name="Lipman D.J."/>
        </authorList>
    </citation>
    <scope>NUCLEOTIDE SEQUENCE</scope>
    <source>
        <strain evidence="3">11-7312</strain>
    </source>
</reference>
<dbReference type="PANTHER" id="PTHR42709:SF2">
    <property type="entry name" value="INNER MEMBRANE PROTEIN YOHD"/>
    <property type="match status" value="1"/>
</dbReference>
<feature type="transmembrane region" description="Helical" evidence="1">
    <location>
        <begin position="172"/>
        <end position="189"/>
    </location>
</feature>
<dbReference type="PANTHER" id="PTHR42709">
    <property type="entry name" value="ALKALINE PHOSPHATASE LIKE PROTEIN"/>
    <property type="match status" value="1"/>
</dbReference>